<dbReference type="SUPFAM" id="SSF54373">
    <property type="entry name" value="FAD-linked reductases, C-terminal domain"/>
    <property type="match status" value="1"/>
</dbReference>
<dbReference type="GO" id="GO:0016491">
    <property type="term" value="F:oxidoreductase activity"/>
    <property type="evidence" value="ECO:0007669"/>
    <property type="project" value="UniProtKB-KW"/>
</dbReference>
<dbReference type="Pfam" id="PF01266">
    <property type="entry name" value="DAO"/>
    <property type="match status" value="1"/>
</dbReference>
<name>A0A192A5H2_9RALS</name>
<dbReference type="SUPFAM" id="SSF51905">
    <property type="entry name" value="FAD/NAD(P)-binding domain"/>
    <property type="match status" value="1"/>
</dbReference>
<evidence type="ECO:0000313" key="2">
    <source>
        <dbReference type="EMBL" id="ANJ75542.1"/>
    </source>
</evidence>
<dbReference type="Proteomes" id="UP000078572">
    <property type="component" value="Chromosome 2"/>
</dbReference>
<keyword evidence="1" id="KW-0560">Oxidoreductase</keyword>
<dbReference type="Gene3D" id="3.50.50.60">
    <property type="entry name" value="FAD/NAD(P)-binding domain"/>
    <property type="match status" value="1"/>
</dbReference>
<dbReference type="RefSeq" id="WP_064808192.1">
    <property type="nucleotide sequence ID" value="NZ_CP016023.1"/>
</dbReference>
<reference evidence="3" key="1">
    <citation type="submission" date="2016-06" db="EMBL/GenBank/DDBJ databases">
        <authorList>
            <person name="Xu Y."/>
            <person name="Nagy A."/>
            <person name="Yan X."/>
            <person name="Kim S.W."/>
            <person name="Haley B."/>
            <person name="Liu N.T."/>
            <person name="Nou X."/>
        </authorList>
    </citation>
    <scope>NUCLEOTIDE SEQUENCE [LARGE SCALE GENOMIC DNA]</scope>
    <source>
        <strain evidence="3">ATCC 49129</strain>
    </source>
</reference>
<evidence type="ECO:0000256" key="1">
    <source>
        <dbReference type="ARBA" id="ARBA00023002"/>
    </source>
</evidence>
<proteinExistence type="predicted"/>
<accession>A0A192A5H2</accession>
<dbReference type="EMBL" id="CP016023">
    <property type="protein sequence ID" value="ANJ75542.1"/>
    <property type="molecule type" value="Genomic_DNA"/>
</dbReference>
<gene>
    <name evidence="2" type="ORF">A9Y76_23915</name>
</gene>
<dbReference type="InterPro" id="IPR006076">
    <property type="entry name" value="FAD-dep_OxRdtase"/>
</dbReference>
<organism evidence="2 3">
    <name type="scientific">Ralstonia insidiosa</name>
    <dbReference type="NCBI Taxonomy" id="190721"/>
    <lineage>
        <taxon>Bacteria</taxon>
        <taxon>Pseudomonadati</taxon>
        <taxon>Pseudomonadota</taxon>
        <taxon>Betaproteobacteria</taxon>
        <taxon>Burkholderiales</taxon>
        <taxon>Burkholderiaceae</taxon>
        <taxon>Ralstonia</taxon>
    </lineage>
</organism>
<protein>
    <submittedName>
        <fullName evidence="2">FAD-dependent oxidoreductase</fullName>
    </submittedName>
</protein>
<sequence>MREQLACDVAIIGGGIMGSATALFLRQRGLTVTLLERDLCGSRSSGVNFGGVRRQGRAIEQLPLAQRAHQIWGRLTELIGTEAEYERSGHFKIARSIADMESLADYAERSQSFGLGLQLIEGRAALQKYFPMGGDQIVGGSLCPEDGQANPRLLSPAFARAAQAAGADVREHAPVLSVEHDGARFVVHARQHDQDLEIKAPALVNCAGAWAAHFAAQWGEPVPMFTIPPTMGVTEPLPFFLPWSLGVEGGGIYCRQVRRGNVVFGGGRGYLLDDQRARSSHVAILRQLPQLAALLPQLKGAHIIRTWSGTEGNLPDDQPVIGASARRPGLFHAFGFAGAGFQLGPGVGDVMAELIAEGRTSTPIEPFSIQRFLHPDA</sequence>
<dbReference type="GeneID" id="61529094"/>
<dbReference type="OrthoDB" id="8673905at2"/>
<dbReference type="AlphaFoldDB" id="A0A192A5H2"/>
<evidence type="ECO:0000313" key="3">
    <source>
        <dbReference type="Proteomes" id="UP000078572"/>
    </source>
</evidence>
<keyword evidence="3" id="KW-1185">Reference proteome</keyword>
<dbReference type="STRING" id="190721.ACS15_5185"/>
<dbReference type="InterPro" id="IPR036188">
    <property type="entry name" value="FAD/NAD-bd_sf"/>
</dbReference>
<dbReference type="Gene3D" id="3.30.9.10">
    <property type="entry name" value="D-Amino Acid Oxidase, subunit A, domain 2"/>
    <property type="match status" value="1"/>
</dbReference>
<dbReference type="GO" id="GO:0005737">
    <property type="term" value="C:cytoplasm"/>
    <property type="evidence" value="ECO:0007669"/>
    <property type="project" value="TreeGrafter"/>
</dbReference>
<dbReference type="PANTHER" id="PTHR13847">
    <property type="entry name" value="SARCOSINE DEHYDROGENASE-RELATED"/>
    <property type="match status" value="1"/>
</dbReference>